<dbReference type="OrthoDB" id="9776488at2"/>
<name>A0A5C6A5B7_9BACT</name>
<reference evidence="4 5" key="1">
    <citation type="submission" date="2019-02" db="EMBL/GenBank/DDBJ databases">
        <title>Deep-cultivation of Planctomycetes and their phenomic and genomic characterization uncovers novel biology.</title>
        <authorList>
            <person name="Wiegand S."/>
            <person name="Jogler M."/>
            <person name="Boedeker C."/>
            <person name="Pinto D."/>
            <person name="Vollmers J."/>
            <person name="Rivas-Marin E."/>
            <person name="Kohn T."/>
            <person name="Peeters S.H."/>
            <person name="Heuer A."/>
            <person name="Rast P."/>
            <person name="Oberbeckmann S."/>
            <person name="Bunk B."/>
            <person name="Jeske O."/>
            <person name="Meyerdierks A."/>
            <person name="Storesund J.E."/>
            <person name="Kallscheuer N."/>
            <person name="Luecker S."/>
            <person name="Lage O.M."/>
            <person name="Pohl T."/>
            <person name="Merkel B.J."/>
            <person name="Hornburger P."/>
            <person name="Mueller R.-W."/>
            <person name="Bruemmer F."/>
            <person name="Labrenz M."/>
            <person name="Spormann A.M."/>
            <person name="Op Den Camp H."/>
            <person name="Overmann J."/>
            <person name="Amann R."/>
            <person name="Jetten M.S.M."/>
            <person name="Mascher T."/>
            <person name="Medema M.H."/>
            <person name="Devos D.P."/>
            <person name="Kaster A.-K."/>
            <person name="Ovreas L."/>
            <person name="Rohde M."/>
            <person name="Galperin M.Y."/>
            <person name="Jogler C."/>
        </authorList>
    </citation>
    <scope>NUCLEOTIDE SEQUENCE [LARGE SCALE GENOMIC DNA]</scope>
    <source>
        <strain evidence="4 5">Pla52n</strain>
    </source>
</reference>
<dbReference type="AlphaFoldDB" id="A0A5C6A5B7"/>
<dbReference type="Pfam" id="PF01979">
    <property type="entry name" value="Amidohydro_1"/>
    <property type="match status" value="1"/>
</dbReference>
<dbReference type="InterPro" id="IPR032466">
    <property type="entry name" value="Metal_Hydrolase"/>
</dbReference>
<proteinExistence type="inferred from homology"/>
<dbReference type="SUPFAM" id="SSF51556">
    <property type="entry name" value="Metallo-dependent hydrolases"/>
    <property type="match status" value="1"/>
</dbReference>
<evidence type="ECO:0000256" key="1">
    <source>
        <dbReference type="ARBA" id="ARBA00010716"/>
    </source>
</evidence>
<organism evidence="4 5">
    <name type="scientific">Stieleria varia</name>
    <dbReference type="NCBI Taxonomy" id="2528005"/>
    <lineage>
        <taxon>Bacteria</taxon>
        <taxon>Pseudomonadati</taxon>
        <taxon>Planctomycetota</taxon>
        <taxon>Planctomycetia</taxon>
        <taxon>Pirellulales</taxon>
        <taxon>Pirellulaceae</taxon>
        <taxon>Stieleria</taxon>
    </lineage>
</organism>
<evidence type="ECO:0000313" key="4">
    <source>
        <dbReference type="EMBL" id="TWT94626.1"/>
    </source>
</evidence>
<keyword evidence="5" id="KW-1185">Reference proteome</keyword>
<gene>
    <name evidence="4" type="primary">nagA_3</name>
    <name evidence="4" type="ORF">Pla52n_54470</name>
</gene>
<protein>
    <submittedName>
        <fullName evidence="4">N-acetylglucosamine-6-phosphate deacetylase</fullName>
        <ecNumber evidence="4">3.5.1.25</ecNumber>
    </submittedName>
</protein>
<keyword evidence="2 4" id="KW-0378">Hydrolase</keyword>
<evidence type="ECO:0000256" key="2">
    <source>
        <dbReference type="ARBA" id="ARBA00022801"/>
    </source>
</evidence>
<dbReference type="RefSeq" id="WP_146522450.1">
    <property type="nucleotide sequence ID" value="NZ_CP151726.1"/>
</dbReference>
<evidence type="ECO:0000259" key="3">
    <source>
        <dbReference type="Pfam" id="PF01979"/>
    </source>
</evidence>
<dbReference type="GO" id="GO:0008448">
    <property type="term" value="F:N-acetylglucosamine-6-phosphate deacetylase activity"/>
    <property type="evidence" value="ECO:0007669"/>
    <property type="project" value="UniProtKB-EC"/>
</dbReference>
<dbReference type="PANTHER" id="PTHR11113">
    <property type="entry name" value="N-ACETYLGLUCOSAMINE-6-PHOSPHATE DEACETYLASE"/>
    <property type="match status" value="1"/>
</dbReference>
<dbReference type="Proteomes" id="UP000320176">
    <property type="component" value="Unassembled WGS sequence"/>
</dbReference>
<dbReference type="EC" id="3.5.1.25" evidence="4"/>
<dbReference type="EMBL" id="SJPN01000007">
    <property type="protein sequence ID" value="TWT94626.1"/>
    <property type="molecule type" value="Genomic_DNA"/>
</dbReference>
<evidence type="ECO:0000313" key="5">
    <source>
        <dbReference type="Proteomes" id="UP000320176"/>
    </source>
</evidence>
<accession>A0A5C6A5B7</accession>
<dbReference type="InterPro" id="IPR006680">
    <property type="entry name" value="Amidohydro-rel"/>
</dbReference>
<dbReference type="PANTHER" id="PTHR11113:SF14">
    <property type="entry name" value="N-ACETYLGLUCOSAMINE-6-PHOSPHATE DEACETYLASE"/>
    <property type="match status" value="1"/>
</dbReference>
<comment type="similarity">
    <text evidence="1">Belongs to the metallo-dependent hydrolases superfamily. NagA family.</text>
</comment>
<feature type="domain" description="Amidohydrolase-related" evidence="3">
    <location>
        <begin position="3"/>
        <end position="303"/>
    </location>
</feature>
<comment type="caution">
    <text evidence="4">The sequence shown here is derived from an EMBL/GenBank/DDBJ whole genome shotgun (WGS) entry which is preliminary data.</text>
</comment>
<sequence length="312" mass="33757">MSGYIDLQVNGYAGIDFNAKTITDQQWIDVCKRLSDDGVDQILATVITAPFPEMILRVRHIADVIERLPEVRERVAGIHVEGPFLNPETGYVGAHPVDAVRKADQSMAERLLDSGNGHVRLVTLAPESDSGAEVTRFLTDRGICVAAGHSNATLDQLKESIDNGLKLFTHLGNGCPGELPRHDNIIQRVLSVADQIAVSFIADGHHVPPFALRNYLDVMPDANIIIVTDAISAAGLGPGKFQLAGQTVTVDEDGAAWSADRTHFAGSAATMPEMMAVLTDKVGVSVEQAKRWMSDNPRRLLNTTSFNDNTVQ</sequence>
<dbReference type="GO" id="GO:0006046">
    <property type="term" value="P:N-acetylglucosamine catabolic process"/>
    <property type="evidence" value="ECO:0007669"/>
    <property type="project" value="TreeGrafter"/>
</dbReference>
<dbReference type="Gene3D" id="3.20.20.140">
    <property type="entry name" value="Metal-dependent hydrolases"/>
    <property type="match status" value="1"/>
</dbReference>